<dbReference type="GO" id="GO:0051315">
    <property type="term" value="P:attachment of mitotic spindle microtubules to kinetochore"/>
    <property type="evidence" value="ECO:0007669"/>
    <property type="project" value="TreeGrafter"/>
</dbReference>
<dbReference type="GO" id="GO:0000776">
    <property type="term" value="C:kinetochore"/>
    <property type="evidence" value="ECO:0007669"/>
    <property type="project" value="InterPro"/>
</dbReference>
<organism evidence="5 6">
    <name type="scientific">Acacia crassicarpa</name>
    <name type="common">northern wattle</name>
    <dbReference type="NCBI Taxonomy" id="499986"/>
    <lineage>
        <taxon>Eukaryota</taxon>
        <taxon>Viridiplantae</taxon>
        <taxon>Streptophyta</taxon>
        <taxon>Embryophyta</taxon>
        <taxon>Tracheophyta</taxon>
        <taxon>Spermatophyta</taxon>
        <taxon>Magnoliopsida</taxon>
        <taxon>eudicotyledons</taxon>
        <taxon>Gunneridae</taxon>
        <taxon>Pentapetalae</taxon>
        <taxon>rosids</taxon>
        <taxon>fabids</taxon>
        <taxon>Fabales</taxon>
        <taxon>Fabaceae</taxon>
        <taxon>Caesalpinioideae</taxon>
        <taxon>mimosoid clade</taxon>
        <taxon>Acacieae</taxon>
        <taxon>Acacia</taxon>
    </lineage>
</organism>
<evidence type="ECO:0000256" key="2">
    <source>
        <dbReference type="ARBA" id="ARBA00010291"/>
    </source>
</evidence>
<comment type="subcellular location">
    <subcellularLocation>
        <location evidence="1">Nucleus</location>
    </subcellularLocation>
</comment>
<dbReference type="InterPro" id="IPR028386">
    <property type="entry name" value="CENP-C/Mif2/cnp3"/>
</dbReference>
<dbReference type="GO" id="GO:0051455">
    <property type="term" value="P:spindle attachment to meiosis I kinetochore"/>
    <property type="evidence" value="ECO:0007669"/>
    <property type="project" value="TreeGrafter"/>
</dbReference>
<comment type="similarity">
    <text evidence="2">Belongs to the CENP-C/MIF2 family.</text>
</comment>
<reference evidence="5" key="1">
    <citation type="submission" date="2023-10" db="EMBL/GenBank/DDBJ databases">
        <title>Chromosome-level genome of the transformable northern wattle, Acacia crassicarpa.</title>
        <authorList>
            <person name="Massaro I."/>
            <person name="Sinha N.R."/>
            <person name="Poethig S."/>
            <person name="Leichty A.R."/>
        </authorList>
    </citation>
    <scope>NUCLEOTIDE SEQUENCE</scope>
    <source>
        <strain evidence="5">Acra3RX</strain>
        <tissue evidence="5">Leaf</tissue>
    </source>
</reference>
<evidence type="ECO:0008006" key="7">
    <source>
        <dbReference type="Google" id="ProtNLM"/>
    </source>
</evidence>
<dbReference type="GO" id="GO:0005634">
    <property type="term" value="C:nucleus"/>
    <property type="evidence" value="ECO:0007669"/>
    <property type="project" value="UniProtKB-SubCell"/>
</dbReference>
<keyword evidence="6" id="KW-1185">Reference proteome</keyword>
<dbReference type="GO" id="GO:0051382">
    <property type="term" value="P:kinetochore assembly"/>
    <property type="evidence" value="ECO:0007669"/>
    <property type="project" value="InterPro"/>
</dbReference>
<evidence type="ECO:0000313" key="6">
    <source>
        <dbReference type="Proteomes" id="UP001293593"/>
    </source>
</evidence>
<comment type="caution">
    <text evidence="5">The sequence shown here is derived from an EMBL/GenBank/DDBJ whole genome shotgun (WGS) entry which is preliminary data.</text>
</comment>
<protein>
    <recommendedName>
        <fullName evidence="7">Centromere protein C</fullName>
    </recommendedName>
</protein>
<keyword evidence="3" id="KW-0539">Nucleus</keyword>
<dbReference type="AlphaFoldDB" id="A0AAE1M4G8"/>
<evidence type="ECO:0000256" key="4">
    <source>
        <dbReference type="SAM" id="MobiDB-lite"/>
    </source>
</evidence>
<dbReference type="PANTHER" id="PTHR16684:SF11">
    <property type="entry name" value="CENTROMERE PROTEIN C"/>
    <property type="match status" value="1"/>
</dbReference>
<gene>
    <name evidence="5" type="ORF">QN277_010978</name>
</gene>
<accession>A0AAE1M4G8</accession>
<feature type="compositionally biased region" description="Basic and acidic residues" evidence="4">
    <location>
        <begin position="481"/>
        <end position="505"/>
    </location>
</feature>
<evidence type="ECO:0000313" key="5">
    <source>
        <dbReference type="EMBL" id="KAK4252832.1"/>
    </source>
</evidence>
<evidence type="ECO:0000256" key="3">
    <source>
        <dbReference type="ARBA" id="ARBA00023242"/>
    </source>
</evidence>
<feature type="region of interest" description="Disordered" evidence="4">
    <location>
        <begin position="443"/>
        <end position="526"/>
    </location>
</feature>
<dbReference type="Proteomes" id="UP001293593">
    <property type="component" value="Unassembled WGS sequence"/>
</dbReference>
<dbReference type="GO" id="GO:0019237">
    <property type="term" value="F:centromeric DNA binding"/>
    <property type="evidence" value="ECO:0007669"/>
    <property type="project" value="InterPro"/>
</dbReference>
<name>A0AAE1M4G8_9FABA</name>
<proteinExistence type="inferred from homology"/>
<evidence type="ECO:0000256" key="1">
    <source>
        <dbReference type="ARBA" id="ARBA00004123"/>
    </source>
</evidence>
<dbReference type="EMBL" id="JAWXYG010000019">
    <property type="protein sequence ID" value="KAK4252832.1"/>
    <property type="molecule type" value="Genomic_DNA"/>
</dbReference>
<dbReference type="PANTHER" id="PTHR16684">
    <property type="entry name" value="CENTROMERE PROTEIN C"/>
    <property type="match status" value="1"/>
</dbReference>
<feature type="compositionally biased region" description="Polar residues" evidence="4">
    <location>
        <begin position="447"/>
        <end position="469"/>
    </location>
</feature>
<sequence>MEQENSRINVSAEPFNSGYLRDPAFNERNDVVFEKAKDYPRKRRPALGHKRTHFSLKPNKIYPSEILKRNLDIDYLKDPEEFFLAYERLENAKREIQKQMGGVSFELNQNNKSPHVRQSRPGLLRNNKWRLVKYKHQYSVGTSNHNYHSPSFQEIYKPGSQGFAGEGTDKNRPCLASLESELNDSSVAEEKIDDILNELQHSSCDSLEGDVAFLHLQDSLQIRPIISQKSSIPDLADIQVADLKYFGCDLSRPGKVLSDAHNLSKQMRNKTPLKQRRDAGNTLRQLPSASPTPPKSPFALLSSLLKHYSFSSTSVDPFPLIDDDNLPTRNTSEVNQEINLINSGEPVSSIKDLVSKTNSVGATRKCASTSGKSKEDNSKKLGFYTNIDSKEPLVDIDGDIEHNDMGDGFMDVTVCGSHSEVHEENMLEAERSVYRDGLDLDSVNPLADQSTPVGLQSNAMDESTISSNDGGEAEQCLQVPEKTKASKASVKERKDKTYSRREQKNKSLSRRQSLAAAGTSWKSGVRRSTRIKTRPLEYWKGERLVYARIQESECNYKPYYGHADGESRNCVLTHGLATVIGVKYMSPGTTDGKPTMKLKSYVSDEHRELLAMASKY</sequence>